<dbReference type="InterPro" id="IPR010982">
    <property type="entry name" value="Lambda_DNA-bd_dom_sf"/>
</dbReference>
<feature type="region of interest" description="Disordered" evidence="1">
    <location>
        <begin position="117"/>
        <end position="137"/>
    </location>
</feature>
<proteinExistence type="predicted"/>
<dbReference type="GO" id="GO:0003677">
    <property type="term" value="F:DNA binding"/>
    <property type="evidence" value="ECO:0007669"/>
    <property type="project" value="InterPro"/>
</dbReference>
<dbReference type="SUPFAM" id="SSF47413">
    <property type="entry name" value="lambda repressor-like DNA-binding domains"/>
    <property type="match status" value="1"/>
</dbReference>
<dbReference type="EMBL" id="BBYR01000002">
    <property type="protein sequence ID" value="GAP33775.1"/>
    <property type="molecule type" value="Genomic_DNA"/>
</dbReference>
<sequence>MPKRSQASIELPPALRALLRELGSNLSLARKRRKESLRAWAGRIGVSEPTLVRMEQGDPGVAICTYATALWLIGRDRGLPELAVPQFDLGALEGELRVARERAVRSPLSLDARLRAAQARGATSARRPPARKTPEGA</sequence>
<dbReference type="RefSeq" id="WP_054017939.1">
    <property type="nucleotide sequence ID" value="NZ_BBYR01000002.1"/>
</dbReference>
<evidence type="ECO:0000313" key="2">
    <source>
        <dbReference type="EMBL" id="GAP33775.1"/>
    </source>
</evidence>
<dbReference type="AlphaFoldDB" id="A0A0K8NUZ7"/>
<gene>
    <name evidence="2" type="ORF">ISF6_1030</name>
</gene>
<dbReference type="STRING" id="1547922.ISF6_1030"/>
<reference evidence="2 3" key="2">
    <citation type="journal article" date="2016" name="Science">
        <title>A bacterium that degrades and assimilates poly(ethylene terephthalate).</title>
        <authorList>
            <person name="Yoshida S."/>
            <person name="Hiraga K."/>
            <person name="Takehana T."/>
            <person name="Taniguchi I."/>
            <person name="Yamaji H."/>
            <person name="Maeda Y."/>
            <person name="Toyohara K."/>
            <person name="Miyamoto K."/>
            <person name="Kimura Y."/>
            <person name="Oda K."/>
        </authorList>
    </citation>
    <scope>NUCLEOTIDE SEQUENCE [LARGE SCALE GENOMIC DNA]</scope>
    <source>
        <strain evidence="3">NBRC 110686 / TISTR 2288 / 201-F6</strain>
    </source>
</reference>
<dbReference type="Gene3D" id="1.10.260.40">
    <property type="entry name" value="lambda repressor-like DNA-binding domains"/>
    <property type="match status" value="1"/>
</dbReference>
<protein>
    <recommendedName>
        <fullName evidence="4">DNA-binding protein</fullName>
    </recommendedName>
</protein>
<comment type="caution">
    <text evidence="2">The sequence shown here is derived from an EMBL/GenBank/DDBJ whole genome shotgun (WGS) entry which is preliminary data.</text>
</comment>
<evidence type="ECO:0000256" key="1">
    <source>
        <dbReference type="SAM" id="MobiDB-lite"/>
    </source>
</evidence>
<reference evidence="3" key="1">
    <citation type="submission" date="2015-07" db="EMBL/GenBank/DDBJ databases">
        <title>Discovery of a poly(ethylene terephthalate assimilation.</title>
        <authorList>
            <person name="Yoshida S."/>
            <person name="Hiraga K."/>
            <person name="Takehana T."/>
            <person name="Taniguchi I."/>
            <person name="Yamaji H."/>
            <person name="Maeda Y."/>
            <person name="Toyohara K."/>
            <person name="Miyamoto K."/>
            <person name="Kimura Y."/>
            <person name="Oda K."/>
        </authorList>
    </citation>
    <scope>NUCLEOTIDE SEQUENCE [LARGE SCALE GENOMIC DNA]</scope>
    <source>
        <strain evidence="3">NBRC 110686 / TISTR 2288 / 201-F6</strain>
    </source>
</reference>
<keyword evidence="3" id="KW-1185">Reference proteome</keyword>
<accession>A0A0K8NUZ7</accession>
<organism evidence="2 3">
    <name type="scientific">Piscinibacter sakaiensis</name>
    <name type="common">Ideonella sakaiensis</name>
    <dbReference type="NCBI Taxonomy" id="1547922"/>
    <lineage>
        <taxon>Bacteria</taxon>
        <taxon>Pseudomonadati</taxon>
        <taxon>Pseudomonadota</taxon>
        <taxon>Betaproteobacteria</taxon>
        <taxon>Burkholderiales</taxon>
        <taxon>Sphaerotilaceae</taxon>
        <taxon>Piscinibacter</taxon>
    </lineage>
</organism>
<dbReference type="Proteomes" id="UP000037660">
    <property type="component" value="Unassembled WGS sequence"/>
</dbReference>
<name>A0A0K8NUZ7_PISS1</name>
<evidence type="ECO:0008006" key="4">
    <source>
        <dbReference type="Google" id="ProtNLM"/>
    </source>
</evidence>
<evidence type="ECO:0000313" key="3">
    <source>
        <dbReference type="Proteomes" id="UP000037660"/>
    </source>
</evidence>